<dbReference type="InterPro" id="IPR050773">
    <property type="entry name" value="CbxX/CfxQ_RuBisCO_ESX"/>
</dbReference>
<dbReference type="GO" id="GO:0016887">
    <property type="term" value="F:ATP hydrolysis activity"/>
    <property type="evidence" value="ECO:0007669"/>
    <property type="project" value="TreeGrafter"/>
</dbReference>
<name>A0A812SWI8_SYMPI</name>
<dbReference type="AlphaFoldDB" id="A0A812SWI8"/>
<proteinExistence type="predicted"/>
<dbReference type="GO" id="GO:0005524">
    <property type="term" value="F:ATP binding"/>
    <property type="evidence" value="ECO:0007669"/>
    <property type="project" value="UniProtKB-KW"/>
</dbReference>
<dbReference type="OrthoDB" id="407258at2759"/>
<evidence type="ECO:0000256" key="2">
    <source>
        <dbReference type="ARBA" id="ARBA00022840"/>
    </source>
</evidence>
<evidence type="ECO:0000313" key="4">
    <source>
        <dbReference type="Proteomes" id="UP000649617"/>
    </source>
</evidence>
<evidence type="ECO:0000256" key="1">
    <source>
        <dbReference type="ARBA" id="ARBA00022741"/>
    </source>
</evidence>
<dbReference type="InterPro" id="IPR000641">
    <property type="entry name" value="CbxX/CfxQ"/>
</dbReference>
<keyword evidence="2" id="KW-0067">ATP-binding</keyword>
<gene>
    <name evidence="3" type="primary">eccA1</name>
    <name evidence="3" type="ORF">SPIL2461_LOCUS12857</name>
</gene>
<dbReference type="PANTHER" id="PTHR43392:SF2">
    <property type="entry name" value="AAA-TYPE ATPASE FAMILY PROTEIN _ ANKYRIN REPEAT FAMILY PROTEIN"/>
    <property type="match status" value="1"/>
</dbReference>
<dbReference type="InterPro" id="IPR027417">
    <property type="entry name" value="P-loop_NTPase"/>
</dbReference>
<sequence>MDVQRGELVTDDAGRMVEAKGGILFIDEAERLVNNPNPCGRDVLEEIMALLGDASDVTVIFAGYRKDLVKLYNINEGLERRIHMEIHLDDYKPHELMRIFMDKAENHAGYKFIYNTNRESFQANLQERFNTTFMQKTIPRYNAGLVDHLMNSAAAAIATRAAEDENVDRKLLIEQDVEQAFKQLEKRLQKRKTG</sequence>
<dbReference type="SUPFAM" id="SSF52540">
    <property type="entry name" value="P-loop containing nucleoside triphosphate hydrolases"/>
    <property type="match status" value="1"/>
</dbReference>
<protein>
    <submittedName>
        <fullName evidence="3">EccA1 protein</fullName>
    </submittedName>
</protein>
<dbReference type="Gene3D" id="1.10.8.60">
    <property type="match status" value="1"/>
</dbReference>
<reference evidence="3" key="1">
    <citation type="submission" date="2021-02" db="EMBL/GenBank/DDBJ databases">
        <authorList>
            <person name="Dougan E. K."/>
            <person name="Rhodes N."/>
            <person name="Thang M."/>
            <person name="Chan C."/>
        </authorList>
    </citation>
    <scope>NUCLEOTIDE SEQUENCE</scope>
</reference>
<dbReference type="Proteomes" id="UP000649617">
    <property type="component" value="Unassembled WGS sequence"/>
</dbReference>
<organism evidence="3 4">
    <name type="scientific">Symbiodinium pilosum</name>
    <name type="common">Dinoflagellate</name>
    <dbReference type="NCBI Taxonomy" id="2952"/>
    <lineage>
        <taxon>Eukaryota</taxon>
        <taxon>Sar</taxon>
        <taxon>Alveolata</taxon>
        <taxon>Dinophyceae</taxon>
        <taxon>Suessiales</taxon>
        <taxon>Symbiodiniaceae</taxon>
        <taxon>Symbiodinium</taxon>
    </lineage>
</organism>
<dbReference type="PANTHER" id="PTHR43392">
    <property type="entry name" value="AAA-TYPE ATPASE FAMILY PROTEIN / ANKYRIN REPEAT FAMILY PROTEIN"/>
    <property type="match status" value="1"/>
</dbReference>
<dbReference type="Gene3D" id="3.40.50.300">
    <property type="entry name" value="P-loop containing nucleotide triphosphate hydrolases"/>
    <property type="match status" value="1"/>
</dbReference>
<accession>A0A812SWI8</accession>
<keyword evidence="1" id="KW-0547">Nucleotide-binding</keyword>
<dbReference type="EMBL" id="CAJNIZ010027180">
    <property type="protein sequence ID" value="CAE7498020.1"/>
    <property type="molecule type" value="Genomic_DNA"/>
</dbReference>
<dbReference type="PRINTS" id="PR00819">
    <property type="entry name" value="CBXCFQXSUPER"/>
</dbReference>
<keyword evidence="4" id="KW-1185">Reference proteome</keyword>
<evidence type="ECO:0000313" key="3">
    <source>
        <dbReference type="EMBL" id="CAE7498020.1"/>
    </source>
</evidence>
<comment type="caution">
    <text evidence="3">The sequence shown here is derived from an EMBL/GenBank/DDBJ whole genome shotgun (WGS) entry which is preliminary data.</text>
</comment>